<dbReference type="InterPro" id="IPR013727">
    <property type="entry name" value="2CSK_N"/>
</dbReference>
<evidence type="ECO:0000256" key="2">
    <source>
        <dbReference type="ARBA" id="ARBA00004141"/>
    </source>
</evidence>
<feature type="transmembrane region" description="Helical" evidence="13">
    <location>
        <begin position="20"/>
        <end position="40"/>
    </location>
</feature>
<dbReference type="InterPro" id="IPR004358">
    <property type="entry name" value="Sig_transdc_His_kin-like_C"/>
</dbReference>
<evidence type="ECO:0000259" key="15">
    <source>
        <dbReference type="PROSITE" id="PS50885"/>
    </source>
</evidence>
<feature type="domain" description="Histidine kinase" evidence="14">
    <location>
        <begin position="237"/>
        <end position="459"/>
    </location>
</feature>
<dbReference type="PROSITE" id="PS50109">
    <property type="entry name" value="HIS_KIN"/>
    <property type="match status" value="1"/>
</dbReference>
<evidence type="ECO:0000313" key="17">
    <source>
        <dbReference type="Proteomes" id="UP001240697"/>
    </source>
</evidence>
<evidence type="ECO:0000256" key="11">
    <source>
        <dbReference type="ARBA" id="ARBA00023012"/>
    </source>
</evidence>
<accession>A0ABY8SNQ6</accession>
<keyword evidence="4" id="KW-0597">Phosphoprotein</keyword>
<keyword evidence="11" id="KW-0902">Two-component regulatory system</keyword>
<evidence type="ECO:0000259" key="14">
    <source>
        <dbReference type="PROSITE" id="PS50109"/>
    </source>
</evidence>
<dbReference type="EC" id="2.7.13.3" evidence="3"/>
<evidence type="ECO:0000256" key="1">
    <source>
        <dbReference type="ARBA" id="ARBA00000085"/>
    </source>
</evidence>
<evidence type="ECO:0000256" key="9">
    <source>
        <dbReference type="ARBA" id="ARBA00022840"/>
    </source>
</evidence>
<dbReference type="PANTHER" id="PTHR45436">
    <property type="entry name" value="SENSOR HISTIDINE KINASE YKOH"/>
    <property type="match status" value="1"/>
</dbReference>
<proteinExistence type="predicted"/>
<evidence type="ECO:0000256" key="6">
    <source>
        <dbReference type="ARBA" id="ARBA00022692"/>
    </source>
</evidence>
<dbReference type="SMART" id="SM00387">
    <property type="entry name" value="HATPase_c"/>
    <property type="match status" value="1"/>
</dbReference>
<organism evidence="16 17">
    <name type="scientific">Comamonas resistens</name>
    <dbReference type="NCBI Taxonomy" id="3046670"/>
    <lineage>
        <taxon>Bacteria</taxon>
        <taxon>Pseudomonadati</taxon>
        <taxon>Pseudomonadota</taxon>
        <taxon>Betaproteobacteria</taxon>
        <taxon>Burkholderiales</taxon>
        <taxon>Comamonadaceae</taxon>
        <taxon>Comamonas</taxon>
    </lineage>
</organism>
<evidence type="ECO:0000256" key="12">
    <source>
        <dbReference type="ARBA" id="ARBA00023136"/>
    </source>
</evidence>
<dbReference type="InterPro" id="IPR003594">
    <property type="entry name" value="HATPase_dom"/>
</dbReference>
<dbReference type="InterPro" id="IPR036890">
    <property type="entry name" value="HATPase_C_sf"/>
</dbReference>
<comment type="subcellular location">
    <subcellularLocation>
        <location evidence="2">Membrane</location>
        <topology evidence="2">Multi-pass membrane protein</topology>
    </subcellularLocation>
</comment>
<dbReference type="PRINTS" id="PR00344">
    <property type="entry name" value="BCTRLSENSOR"/>
</dbReference>
<keyword evidence="10 13" id="KW-1133">Transmembrane helix</keyword>
<keyword evidence="7" id="KW-0547">Nucleotide-binding</keyword>
<protein>
    <recommendedName>
        <fullName evidence="3">histidine kinase</fullName>
        <ecNumber evidence="3">2.7.13.3</ecNumber>
    </recommendedName>
</protein>
<dbReference type="SUPFAM" id="SSF47384">
    <property type="entry name" value="Homodimeric domain of signal transducing histidine kinase"/>
    <property type="match status" value="1"/>
</dbReference>
<dbReference type="PANTHER" id="PTHR45436:SF14">
    <property type="entry name" value="SENSOR PROTEIN QSEC"/>
    <property type="match status" value="1"/>
</dbReference>
<evidence type="ECO:0000256" key="4">
    <source>
        <dbReference type="ARBA" id="ARBA00022553"/>
    </source>
</evidence>
<keyword evidence="8" id="KW-0418">Kinase</keyword>
<dbReference type="Gene3D" id="1.10.287.130">
    <property type="match status" value="1"/>
</dbReference>
<evidence type="ECO:0000256" key="5">
    <source>
        <dbReference type="ARBA" id="ARBA00022679"/>
    </source>
</evidence>
<sequence length="467" mass="50549">MNRAVFPRWLRLPGSLGARLLLFIGLAIGLLAVLQGALAYRNALEQTDTLFDYQMQQTAFALRAGLPVDAKGRPQGTPAEDENDEFIVQVWTNEGLRIFESALGAALPQMAVLGFADVSARGTTYRVFSLQTRSQVIQIAQDMRVRRALAREAALRSLLPVVVLLPLLALAVWWVVRRSLLPVQRVRTELALRQPQDLAAVNVQGLPDEIRPLVHELNSLLQRVQQAFEAQQHFVADAAHELRSPLAALTLQLQLLRKAPDDATRQAAQDDLAAGIERARRLVEQLLALARQEAGAAAQALSTAALVDLRELAEQVLADTAEAAQAKGLDMGLSEDPGQQASFCVQADAQALSMMLRNLLDNAIKYVPEGGRVDVGWLQDEHGRALVVEDSGPGIAAAERPRVLQRFVRGQGAGSMAGGSGLGLAIVQAVAERNGAQLELDTSPQLGGLRVRVIWPHLSIGTIKKDS</sequence>
<dbReference type="Pfam" id="PF08521">
    <property type="entry name" value="2CSK_N"/>
    <property type="match status" value="1"/>
</dbReference>
<dbReference type="RefSeq" id="WP_283485818.1">
    <property type="nucleotide sequence ID" value="NZ_CP125947.1"/>
</dbReference>
<dbReference type="GO" id="GO:0016491">
    <property type="term" value="F:oxidoreductase activity"/>
    <property type="evidence" value="ECO:0007669"/>
    <property type="project" value="UniProtKB-KW"/>
</dbReference>
<feature type="domain" description="HAMP" evidence="15">
    <location>
        <begin position="177"/>
        <end position="229"/>
    </location>
</feature>
<dbReference type="EMBL" id="CP125947">
    <property type="protein sequence ID" value="WHS64705.1"/>
    <property type="molecule type" value="Genomic_DNA"/>
</dbReference>
<evidence type="ECO:0000256" key="3">
    <source>
        <dbReference type="ARBA" id="ARBA00012438"/>
    </source>
</evidence>
<evidence type="ECO:0000256" key="13">
    <source>
        <dbReference type="SAM" id="Phobius"/>
    </source>
</evidence>
<evidence type="ECO:0000256" key="8">
    <source>
        <dbReference type="ARBA" id="ARBA00022777"/>
    </source>
</evidence>
<dbReference type="InterPro" id="IPR003660">
    <property type="entry name" value="HAMP_dom"/>
</dbReference>
<dbReference type="Proteomes" id="UP001240697">
    <property type="component" value="Chromosome"/>
</dbReference>
<evidence type="ECO:0000313" key="16">
    <source>
        <dbReference type="EMBL" id="WHS64705.1"/>
    </source>
</evidence>
<name>A0ABY8SNQ6_9BURK</name>
<keyword evidence="5" id="KW-0808">Transferase</keyword>
<feature type="transmembrane region" description="Helical" evidence="13">
    <location>
        <begin position="153"/>
        <end position="176"/>
    </location>
</feature>
<dbReference type="SMART" id="SM00388">
    <property type="entry name" value="HisKA"/>
    <property type="match status" value="1"/>
</dbReference>
<dbReference type="Pfam" id="PF02518">
    <property type="entry name" value="HATPase_c"/>
    <property type="match status" value="1"/>
</dbReference>
<dbReference type="InterPro" id="IPR005467">
    <property type="entry name" value="His_kinase_dom"/>
</dbReference>
<keyword evidence="9 16" id="KW-0067">ATP-binding</keyword>
<evidence type="ECO:0000256" key="7">
    <source>
        <dbReference type="ARBA" id="ARBA00022741"/>
    </source>
</evidence>
<dbReference type="CDD" id="cd00082">
    <property type="entry name" value="HisKA"/>
    <property type="match status" value="1"/>
</dbReference>
<evidence type="ECO:0000256" key="10">
    <source>
        <dbReference type="ARBA" id="ARBA00022989"/>
    </source>
</evidence>
<keyword evidence="17" id="KW-1185">Reference proteome</keyword>
<dbReference type="InterPro" id="IPR036097">
    <property type="entry name" value="HisK_dim/P_sf"/>
</dbReference>
<dbReference type="SUPFAM" id="SSF55874">
    <property type="entry name" value="ATPase domain of HSP90 chaperone/DNA topoisomerase II/histidine kinase"/>
    <property type="match status" value="1"/>
</dbReference>
<reference evidence="16 17" key="1">
    <citation type="submission" date="2023-05" db="EMBL/GenBank/DDBJ databases">
        <authorList>
            <person name="Yin Y."/>
            <person name="Lu Z."/>
        </authorList>
    </citation>
    <scope>NUCLEOTIDE SEQUENCE [LARGE SCALE GENOMIC DNA]</scope>
    <source>
        <strain evidence="16 17">ZM22</strain>
    </source>
</reference>
<dbReference type="Gene3D" id="3.30.565.10">
    <property type="entry name" value="Histidine kinase-like ATPase, C-terminal domain"/>
    <property type="match status" value="1"/>
</dbReference>
<dbReference type="InterPro" id="IPR003661">
    <property type="entry name" value="HisK_dim/P_dom"/>
</dbReference>
<gene>
    <name evidence="16" type="ORF">QMY55_19765</name>
</gene>
<dbReference type="GO" id="GO:0005524">
    <property type="term" value="F:ATP binding"/>
    <property type="evidence" value="ECO:0007669"/>
    <property type="project" value="UniProtKB-KW"/>
</dbReference>
<dbReference type="InterPro" id="IPR050428">
    <property type="entry name" value="TCS_sensor_his_kinase"/>
</dbReference>
<dbReference type="Pfam" id="PF00512">
    <property type="entry name" value="HisKA"/>
    <property type="match status" value="1"/>
</dbReference>
<comment type="catalytic activity">
    <reaction evidence="1">
        <text>ATP + protein L-histidine = ADP + protein N-phospho-L-histidine.</text>
        <dbReference type="EC" id="2.7.13.3"/>
    </reaction>
</comment>
<keyword evidence="6 13" id="KW-0812">Transmembrane</keyword>
<keyword evidence="16" id="KW-0560">Oxidoreductase</keyword>
<keyword evidence="12 13" id="KW-0472">Membrane</keyword>
<dbReference type="PROSITE" id="PS50885">
    <property type="entry name" value="HAMP"/>
    <property type="match status" value="1"/>
</dbReference>